<reference evidence="1 2" key="1">
    <citation type="journal article" date="2016" name="Nat. Commun.">
        <title>Thousands of microbial genomes shed light on interconnected biogeochemical processes in an aquifer system.</title>
        <authorList>
            <person name="Anantharaman K."/>
            <person name="Brown C.T."/>
            <person name="Hug L.A."/>
            <person name="Sharon I."/>
            <person name="Castelle C.J."/>
            <person name="Probst A.J."/>
            <person name="Thomas B.C."/>
            <person name="Singh A."/>
            <person name="Wilkins M.J."/>
            <person name="Karaoz U."/>
            <person name="Brodie E.L."/>
            <person name="Williams K.H."/>
            <person name="Hubbard S.S."/>
            <person name="Banfield J.F."/>
        </authorList>
    </citation>
    <scope>NUCLEOTIDE SEQUENCE [LARGE SCALE GENOMIC DNA]</scope>
</reference>
<dbReference type="EMBL" id="MFPS01000007">
    <property type="protein sequence ID" value="OGH59330.1"/>
    <property type="molecule type" value="Genomic_DNA"/>
</dbReference>
<protein>
    <recommendedName>
        <fullName evidence="3">Peptidase M12B domain-containing protein</fullName>
    </recommendedName>
</protein>
<evidence type="ECO:0008006" key="3">
    <source>
        <dbReference type="Google" id="ProtNLM"/>
    </source>
</evidence>
<proteinExistence type="predicted"/>
<name>A0A1F6LIV7_9BACT</name>
<dbReference type="Gene3D" id="3.40.390.10">
    <property type="entry name" value="Collagenase (Catalytic Domain)"/>
    <property type="match status" value="1"/>
</dbReference>
<organism evidence="1 2">
    <name type="scientific">Candidatus Magasanikbacteria bacterium RIFCSPHIGHO2_01_FULL_33_34</name>
    <dbReference type="NCBI Taxonomy" id="1798671"/>
    <lineage>
        <taxon>Bacteria</taxon>
        <taxon>Candidatus Magasanikiibacteriota</taxon>
    </lineage>
</organism>
<dbReference type="AlphaFoldDB" id="A0A1F6LIV7"/>
<gene>
    <name evidence="1" type="ORF">A2725_00655</name>
</gene>
<dbReference type="Proteomes" id="UP000177067">
    <property type="component" value="Unassembled WGS sequence"/>
</dbReference>
<dbReference type="GO" id="GO:0008237">
    <property type="term" value="F:metallopeptidase activity"/>
    <property type="evidence" value="ECO:0007669"/>
    <property type="project" value="InterPro"/>
</dbReference>
<dbReference type="SUPFAM" id="SSF55486">
    <property type="entry name" value="Metalloproteases ('zincins'), catalytic domain"/>
    <property type="match status" value="1"/>
</dbReference>
<dbReference type="InterPro" id="IPR024079">
    <property type="entry name" value="MetalloPept_cat_dom_sf"/>
</dbReference>
<evidence type="ECO:0000313" key="1">
    <source>
        <dbReference type="EMBL" id="OGH59330.1"/>
    </source>
</evidence>
<comment type="caution">
    <text evidence="1">The sequence shown here is derived from an EMBL/GenBank/DDBJ whole genome shotgun (WGS) entry which is preliminary data.</text>
</comment>
<accession>A0A1F6LIV7</accession>
<evidence type="ECO:0000313" key="2">
    <source>
        <dbReference type="Proteomes" id="UP000177067"/>
    </source>
</evidence>
<sequence length="219" mass="25794">MSFGELKEVKEVAMKFKREIQIFWQMGVSSKQIEFVKWAILLFLRHVRVEDKIEVTFGQSFRLSKYKQKRPSEWKGFMDADKIFEFLKNKQKIDGNKYYSVLLVHNKIFFNQDGERSEIAGLGQSDAVAIVHVDQPKKIDTYYTRAYIVGVLMHELGHIFHLINESRTYNVTLYKGCKHCSRKTCVMYPIVISTGLDLEKTPFCFSCLFELRNFFIEND</sequence>